<dbReference type="InterPro" id="IPR002885">
    <property type="entry name" value="PPR_rpt"/>
</dbReference>
<dbReference type="Pfam" id="PF13041">
    <property type="entry name" value="PPR_2"/>
    <property type="match status" value="1"/>
</dbReference>
<proteinExistence type="predicted"/>
<comment type="caution">
    <text evidence="3">The sequence shown here is derived from an EMBL/GenBank/DDBJ whole genome shotgun (WGS) entry which is preliminary data.</text>
</comment>
<dbReference type="AlphaFoldDB" id="A0A9D4ZB02"/>
<evidence type="ECO:0000313" key="4">
    <source>
        <dbReference type="Proteomes" id="UP000886520"/>
    </source>
</evidence>
<dbReference type="OrthoDB" id="1893323at2759"/>
<evidence type="ECO:0000256" key="1">
    <source>
        <dbReference type="ARBA" id="ARBA00022737"/>
    </source>
</evidence>
<keyword evidence="4" id="KW-1185">Reference proteome</keyword>
<dbReference type="GO" id="GO:0003723">
    <property type="term" value="F:RNA binding"/>
    <property type="evidence" value="ECO:0007669"/>
    <property type="project" value="InterPro"/>
</dbReference>
<dbReference type="NCBIfam" id="TIGR00756">
    <property type="entry name" value="PPR"/>
    <property type="match status" value="1"/>
</dbReference>
<dbReference type="Gene3D" id="1.25.40.10">
    <property type="entry name" value="Tetratricopeptide repeat domain"/>
    <property type="match status" value="1"/>
</dbReference>
<name>A0A9D4ZB02_ADICA</name>
<evidence type="ECO:0008006" key="5">
    <source>
        <dbReference type="Google" id="ProtNLM"/>
    </source>
</evidence>
<dbReference type="EMBL" id="JABFUD020000016">
    <property type="protein sequence ID" value="KAI5068828.1"/>
    <property type="molecule type" value="Genomic_DNA"/>
</dbReference>
<dbReference type="PROSITE" id="PS51375">
    <property type="entry name" value="PPR"/>
    <property type="match status" value="1"/>
</dbReference>
<feature type="repeat" description="PPR" evidence="2">
    <location>
        <begin position="26"/>
        <end position="60"/>
    </location>
</feature>
<dbReference type="GO" id="GO:0009451">
    <property type="term" value="P:RNA modification"/>
    <property type="evidence" value="ECO:0007669"/>
    <property type="project" value="InterPro"/>
</dbReference>
<gene>
    <name evidence="3" type="ORF">GOP47_0017173</name>
</gene>
<dbReference type="PANTHER" id="PTHR47926">
    <property type="entry name" value="PENTATRICOPEPTIDE REPEAT-CONTAINING PROTEIN"/>
    <property type="match status" value="1"/>
</dbReference>
<organism evidence="3 4">
    <name type="scientific">Adiantum capillus-veneris</name>
    <name type="common">Maidenhair fern</name>
    <dbReference type="NCBI Taxonomy" id="13818"/>
    <lineage>
        <taxon>Eukaryota</taxon>
        <taxon>Viridiplantae</taxon>
        <taxon>Streptophyta</taxon>
        <taxon>Embryophyta</taxon>
        <taxon>Tracheophyta</taxon>
        <taxon>Polypodiopsida</taxon>
        <taxon>Polypodiidae</taxon>
        <taxon>Polypodiales</taxon>
        <taxon>Pteridineae</taxon>
        <taxon>Pteridaceae</taxon>
        <taxon>Vittarioideae</taxon>
        <taxon>Adiantum</taxon>
    </lineage>
</organism>
<dbReference type="InterPro" id="IPR011990">
    <property type="entry name" value="TPR-like_helical_dom_sf"/>
</dbReference>
<evidence type="ECO:0000313" key="3">
    <source>
        <dbReference type="EMBL" id="KAI5068828.1"/>
    </source>
</evidence>
<dbReference type="InterPro" id="IPR046960">
    <property type="entry name" value="PPR_At4g14850-like_plant"/>
</dbReference>
<keyword evidence="1" id="KW-0677">Repeat</keyword>
<dbReference type="Proteomes" id="UP000886520">
    <property type="component" value="Chromosome 16"/>
</dbReference>
<protein>
    <recommendedName>
        <fullName evidence="5">Pentatricopeptide repeat-containing protein</fullName>
    </recommendedName>
</protein>
<sequence>MLRSMYAICGALTRARQVIEELRVRDTISWTALIVGHSAHGQGAEALKCFEQMRHEYVSPNAVTFSSILQACVSMDTIGPGSLLHAYMMKHGVHTDGPIGTILVHLYANFGGLARVFSIFCKCLLLSMNALAD</sequence>
<reference evidence="3" key="1">
    <citation type="submission" date="2021-01" db="EMBL/GenBank/DDBJ databases">
        <title>Adiantum capillus-veneris genome.</title>
        <authorList>
            <person name="Fang Y."/>
            <person name="Liao Q."/>
        </authorList>
    </citation>
    <scope>NUCLEOTIDE SEQUENCE</scope>
    <source>
        <strain evidence="3">H3</strain>
        <tissue evidence="3">Leaf</tissue>
    </source>
</reference>
<evidence type="ECO:0000256" key="2">
    <source>
        <dbReference type="PROSITE-ProRule" id="PRU00708"/>
    </source>
</evidence>
<accession>A0A9D4ZB02</accession>